<dbReference type="PANTHER" id="PTHR38590">
    <property type="entry name" value="BLL0828 PROTEIN"/>
    <property type="match status" value="1"/>
</dbReference>
<dbReference type="EMBL" id="JABFDN010000006">
    <property type="protein sequence ID" value="NPU67291.1"/>
    <property type="molecule type" value="Genomic_DNA"/>
</dbReference>
<dbReference type="SUPFAM" id="SSF52980">
    <property type="entry name" value="Restriction endonuclease-like"/>
    <property type="match status" value="1"/>
</dbReference>
<reference evidence="2" key="1">
    <citation type="submission" date="2020-05" db="EMBL/GenBank/DDBJ databases">
        <title>Nod-independent and nitrogen-fixing Bradyrhizobium aeschynomene sp. nov. isolated from nodules of Aeschynomene indica.</title>
        <authorList>
            <person name="Zhang Z."/>
        </authorList>
    </citation>
    <scope>NUCLEOTIDE SEQUENCE</scope>
    <source>
        <strain evidence="2">83012</strain>
    </source>
</reference>
<keyword evidence="2" id="KW-0255">Endonuclease</keyword>
<dbReference type="RefSeq" id="WP_172112381.1">
    <property type="nucleotide sequence ID" value="NZ_JABFDN010000006.1"/>
</dbReference>
<dbReference type="GO" id="GO:0004519">
    <property type="term" value="F:endonuclease activity"/>
    <property type="evidence" value="ECO:0007669"/>
    <property type="project" value="UniProtKB-KW"/>
</dbReference>
<organism evidence="2 3">
    <name type="scientific">Bradyrhizobium aeschynomenes</name>
    <dbReference type="NCBI Taxonomy" id="2734909"/>
    <lineage>
        <taxon>Bacteria</taxon>
        <taxon>Pseudomonadati</taxon>
        <taxon>Pseudomonadota</taxon>
        <taxon>Alphaproteobacteria</taxon>
        <taxon>Hyphomicrobiales</taxon>
        <taxon>Nitrobacteraceae</taxon>
        <taxon>Bradyrhizobium</taxon>
    </lineage>
</organism>
<name>A0ABX2CGG3_9BRAD</name>
<dbReference type="InterPro" id="IPR047216">
    <property type="entry name" value="Endonuclease_DUF559_bact"/>
</dbReference>
<keyword evidence="2" id="KW-0378">Hydrolase</keyword>
<evidence type="ECO:0000259" key="1">
    <source>
        <dbReference type="Pfam" id="PF04480"/>
    </source>
</evidence>
<comment type="caution">
    <text evidence="2">The sequence shown here is derived from an EMBL/GenBank/DDBJ whole genome shotgun (WGS) entry which is preliminary data.</text>
</comment>
<dbReference type="InterPro" id="IPR011335">
    <property type="entry name" value="Restrct_endonuc-II-like"/>
</dbReference>
<evidence type="ECO:0000313" key="3">
    <source>
        <dbReference type="Proteomes" id="UP000886476"/>
    </source>
</evidence>
<dbReference type="Proteomes" id="UP000886476">
    <property type="component" value="Unassembled WGS sequence"/>
</dbReference>
<dbReference type="PANTHER" id="PTHR38590:SF1">
    <property type="entry name" value="BLL0828 PROTEIN"/>
    <property type="match status" value="1"/>
</dbReference>
<dbReference type="Gene3D" id="3.40.960.10">
    <property type="entry name" value="VSR Endonuclease"/>
    <property type="match status" value="1"/>
</dbReference>
<protein>
    <submittedName>
        <fullName evidence="2">Endonuclease domain-containing protein</fullName>
    </submittedName>
</protein>
<keyword evidence="2" id="KW-0540">Nuclease</keyword>
<feature type="domain" description="DUF559" evidence="1">
    <location>
        <begin position="11"/>
        <end position="112"/>
    </location>
</feature>
<dbReference type="Pfam" id="PF04480">
    <property type="entry name" value="DUF559"/>
    <property type="match status" value="1"/>
</dbReference>
<dbReference type="CDD" id="cd01038">
    <property type="entry name" value="Endonuclease_DUF559"/>
    <property type="match status" value="1"/>
</dbReference>
<keyword evidence="3" id="KW-1185">Reference proteome</keyword>
<sequence>MRGRDLKSVGLARRLRTGQTKAESVLWGRIRNRQIDGYKFVRLLPIADYICDFVCRERCLIIEVDGGQHSESTRDAVRDRRLADVGYRVLRIWNNDAIGNIEGVLAVIQQELTTKD</sequence>
<accession>A0ABX2CGG3</accession>
<evidence type="ECO:0000313" key="2">
    <source>
        <dbReference type="EMBL" id="NPU67291.1"/>
    </source>
</evidence>
<proteinExistence type="predicted"/>
<gene>
    <name evidence="2" type="ORF">HL667_19975</name>
</gene>
<dbReference type="InterPro" id="IPR007569">
    <property type="entry name" value="DUF559"/>
</dbReference>